<feature type="transmembrane region" description="Helical" evidence="1">
    <location>
        <begin position="5"/>
        <end position="22"/>
    </location>
</feature>
<evidence type="ECO:0000256" key="1">
    <source>
        <dbReference type="SAM" id="Phobius"/>
    </source>
</evidence>
<feature type="transmembrane region" description="Helical" evidence="1">
    <location>
        <begin position="34"/>
        <end position="52"/>
    </location>
</feature>
<protein>
    <submittedName>
        <fullName evidence="2">Uncharacterized protein</fullName>
    </submittedName>
</protein>
<keyword evidence="1" id="KW-0812">Transmembrane</keyword>
<accession>A0A381U8U8</accession>
<organism evidence="2">
    <name type="scientific">marine metagenome</name>
    <dbReference type="NCBI Taxonomy" id="408172"/>
    <lineage>
        <taxon>unclassified sequences</taxon>
        <taxon>metagenomes</taxon>
        <taxon>ecological metagenomes</taxon>
    </lineage>
</organism>
<dbReference type="EMBL" id="UINC01005967">
    <property type="protein sequence ID" value="SVA24665.1"/>
    <property type="molecule type" value="Genomic_DNA"/>
</dbReference>
<proteinExistence type="predicted"/>
<evidence type="ECO:0000313" key="2">
    <source>
        <dbReference type="EMBL" id="SVA24665.1"/>
    </source>
</evidence>
<reference evidence="2" key="1">
    <citation type="submission" date="2018-05" db="EMBL/GenBank/DDBJ databases">
        <authorList>
            <person name="Lanie J.A."/>
            <person name="Ng W.-L."/>
            <person name="Kazmierczak K.M."/>
            <person name="Andrzejewski T.M."/>
            <person name="Davidsen T.M."/>
            <person name="Wayne K.J."/>
            <person name="Tettelin H."/>
            <person name="Glass J.I."/>
            <person name="Rusch D."/>
            <person name="Podicherti R."/>
            <person name="Tsui H.-C.T."/>
            <person name="Winkler M.E."/>
        </authorList>
    </citation>
    <scope>NUCLEOTIDE SEQUENCE</scope>
</reference>
<name>A0A381U8U8_9ZZZZ</name>
<gene>
    <name evidence="2" type="ORF">METZ01_LOCUS77519</name>
</gene>
<keyword evidence="1" id="KW-1133">Transmembrane helix</keyword>
<keyword evidence="1" id="KW-0472">Membrane</keyword>
<sequence length="61" mass="7084">MKKYILYISIFASLGFIVYGIKIVLDGDTLTKDFWLTGIILICSQVPFYLQYREENKSGKE</sequence>
<dbReference type="AlphaFoldDB" id="A0A381U8U8"/>